<evidence type="ECO:0000313" key="2">
    <source>
        <dbReference type="Proteomes" id="UP000005580"/>
    </source>
</evidence>
<accession>E7RPL4</accession>
<dbReference type="Proteomes" id="UP000005580">
    <property type="component" value="Unassembled WGS sequence"/>
</dbReference>
<reference evidence="1" key="1">
    <citation type="submission" date="2011-01" db="EMBL/GenBank/DDBJ databases">
        <authorList>
            <person name="Muzny D."/>
            <person name="Qin X."/>
            <person name="Buhay C."/>
            <person name="Dugan-Rocha S."/>
            <person name="Ding Y."/>
            <person name="Chen G."/>
            <person name="Hawes A."/>
            <person name="Holder M."/>
            <person name="Jhangiani S."/>
            <person name="Johnson A."/>
            <person name="Khan Z."/>
            <person name="Li Z."/>
            <person name="Liu W."/>
            <person name="Liu X."/>
            <person name="Perez L."/>
            <person name="Shen H."/>
            <person name="Wang Q."/>
            <person name="Watt J."/>
            <person name="Xi L."/>
            <person name="Xin Y."/>
            <person name="Zhou J."/>
            <person name="Deng J."/>
            <person name="Jiang H."/>
            <person name="Liu Y."/>
            <person name="Qu J."/>
            <person name="Song X.-Z."/>
            <person name="Zhang L."/>
            <person name="Villasana D."/>
            <person name="Johnson A."/>
            <person name="Liu J."/>
            <person name="Liyanage D."/>
            <person name="Lorensuhewa L."/>
            <person name="Robinson T."/>
            <person name="Song A."/>
            <person name="Song B.-B."/>
            <person name="Dinh H."/>
            <person name="Thornton R."/>
            <person name="Coyle M."/>
            <person name="Francisco L."/>
            <person name="Jackson L."/>
            <person name="Javaid M."/>
            <person name="Korchina V."/>
            <person name="Kovar C."/>
            <person name="Mata R."/>
            <person name="Mathew T."/>
            <person name="Ngo R."/>
            <person name="Nguyen L."/>
            <person name="Nguyen N."/>
            <person name="Okwuonu G."/>
            <person name="Ongeri F."/>
            <person name="Pham C."/>
            <person name="Simmons D."/>
            <person name="Wilczek-Boney K."/>
            <person name="Hale W."/>
            <person name="Jakkamsetti A."/>
            <person name="Pham P."/>
            <person name="Ruth R."/>
            <person name="San Lucas F."/>
            <person name="Warren J."/>
            <person name="Zhang J."/>
            <person name="Zhao Z."/>
            <person name="Zhou C."/>
            <person name="Zhu D."/>
            <person name="Lee S."/>
            <person name="Bess C."/>
            <person name="Blankenburg K."/>
            <person name="Forbes L."/>
            <person name="Fu Q."/>
            <person name="Gubbala S."/>
            <person name="Hirani K."/>
            <person name="Jayaseelan J.C."/>
            <person name="Lara F."/>
            <person name="Munidasa M."/>
            <person name="Palculict T."/>
            <person name="Patil S."/>
            <person name="Pu L.-L."/>
            <person name="Saada N."/>
            <person name="Tang L."/>
            <person name="Weissenberger G."/>
            <person name="Zhu Y."/>
            <person name="Hemphill L."/>
            <person name="Shang Y."/>
            <person name="Youmans B."/>
            <person name="Ayvaz T."/>
            <person name="Ross M."/>
            <person name="Santibanez J."/>
            <person name="Aqrawi P."/>
            <person name="Gross S."/>
            <person name="Joshi V."/>
            <person name="Fowler G."/>
            <person name="Nazareth L."/>
            <person name="Reid J."/>
            <person name="Worley K."/>
            <person name="Petrosino J."/>
            <person name="Highlander S."/>
            <person name="Gibbs R."/>
        </authorList>
    </citation>
    <scope>NUCLEOTIDE SEQUENCE [LARGE SCALE GENOMIC DNA]</scope>
    <source>
        <strain evidence="1">ATCC 33269</strain>
    </source>
</reference>
<organism evidence="1 2">
    <name type="scientific">Hoylesella oralis ATCC 33269</name>
    <dbReference type="NCBI Taxonomy" id="873533"/>
    <lineage>
        <taxon>Bacteria</taxon>
        <taxon>Pseudomonadati</taxon>
        <taxon>Bacteroidota</taxon>
        <taxon>Bacteroidia</taxon>
        <taxon>Bacteroidales</taxon>
        <taxon>Prevotellaceae</taxon>
        <taxon>Hoylesella</taxon>
    </lineage>
</organism>
<dbReference type="HOGENOM" id="CLU_186882_0_0_10"/>
<keyword evidence="2" id="KW-1185">Reference proteome</keyword>
<gene>
    <name evidence="1" type="ORF">HMPREF0663_11115</name>
</gene>
<protein>
    <submittedName>
        <fullName evidence="1">Uncharacterized protein</fullName>
    </submittedName>
</protein>
<dbReference type="EMBL" id="AEPE02000004">
    <property type="protein sequence ID" value="EFZ37057.1"/>
    <property type="molecule type" value="Genomic_DNA"/>
</dbReference>
<proteinExistence type="predicted"/>
<evidence type="ECO:0000313" key="1">
    <source>
        <dbReference type="EMBL" id="EFZ37057.1"/>
    </source>
</evidence>
<dbReference type="AlphaFoldDB" id="E7RPL4"/>
<name>E7RPL4_9BACT</name>
<comment type="caution">
    <text evidence="1">The sequence shown here is derived from an EMBL/GenBank/DDBJ whole genome shotgun (WGS) entry which is preliminary data.</text>
</comment>
<sequence>MGKVTRYRSVFSYAKHCDTKHKHRNKGTVSCRILFCQLPSLTSSLPLEKWTNDLVTELLHKSTSSALYPLM</sequence>